<dbReference type="Proteomes" id="UP001150603">
    <property type="component" value="Unassembled WGS sequence"/>
</dbReference>
<organism evidence="1 2">
    <name type="scientific">Linderina macrospora</name>
    <dbReference type="NCBI Taxonomy" id="4868"/>
    <lineage>
        <taxon>Eukaryota</taxon>
        <taxon>Fungi</taxon>
        <taxon>Fungi incertae sedis</taxon>
        <taxon>Zoopagomycota</taxon>
        <taxon>Kickxellomycotina</taxon>
        <taxon>Kickxellomycetes</taxon>
        <taxon>Kickxellales</taxon>
        <taxon>Kickxellaceae</taxon>
        <taxon>Linderina</taxon>
    </lineage>
</organism>
<sequence length="165" mass="18201">MVNAHTSLLGLIALAVFAPSASAMPAPEPEFARRQYGWGWGWGFPFVGSFNNEFDSVANRANFNENTLYANNINANQANDAVHSNTNAFNSFRKRQWGYGGYGGYGGYDGWGWGWGYPLISAFDNEFDRVSNHANFNENTMYTSNISANQANDAVHSNTNNFISG</sequence>
<gene>
    <name evidence="1" type="ORF">FBU59_002169</name>
</gene>
<evidence type="ECO:0000313" key="2">
    <source>
        <dbReference type="Proteomes" id="UP001150603"/>
    </source>
</evidence>
<proteinExistence type="predicted"/>
<evidence type="ECO:0000313" key="1">
    <source>
        <dbReference type="EMBL" id="KAJ1945921.1"/>
    </source>
</evidence>
<reference evidence="1" key="1">
    <citation type="submission" date="2022-07" db="EMBL/GenBank/DDBJ databases">
        <title>Phylogenomic reconstructions and comparative analyses of Kickxellomycotina fungi.</title>
        <authorList>
            <person name="Reynolds N.K."/>
            <person name="Stajich J.E."/>
            <person name="Barry K."/>
            <person name="Grigoriev I.V."/>
            <person name="Crous P."/>
            <person name="Smith M.E."/>
        </authorList>
    </citation>
    <scope>NUCLEOTIDE SEQUENCE</scope>
    <source>
        <strain evidence="1">NRRL 5244</strain>
    </source>
</reference>
<accession>A0ACC1JC12</accession>
<dbReference type="EMBL" id="JANBPW010001143">
    <property type="protein sequence ID" value="KAJ1945921.1"/>
    <property type="molecule type" value="Genomic_DNA"/>
</dbReference>
<protein>
    <submittedName>
        <fullName evidence="1">Uncharacterized protein</fullName>
    </submittedName>
</protein>
<name>A0ACC1JC12_9FUNG</name>
<keyword evidence="2" id="KW-1185">Reference proteome</keyword>
<comment type="caution">
    <text evidence="1">The sequence shown here is derived from an EMBL/GenBank/DDBJ whole genome shotgun (WGS) entry which is preliminary data.</text>
</comment>